<dbReference type="Gene3D" id="3.90.1300.10">
    <property type="entry name" value="Amidase signature (AS) domain"/>
    <property type="match status" value="1"/>
</dbReference>
<sequence length="434" mass="45971">MPVRIHDAPLAPVAAELRATDRDVVRYVDDCCDRIDEAQPELHALVPEPSRRERLREAAAALRDETPADARPRLYGVPVGVKDIIHVDRLPTRAGSALPPELFAGPEATCVTRLREAGALVAGKTVTTEFAGGGPGLTRNPHALDHTPGGSSSGSAAGVAAGLFPLAIGTQTGGSVVRPAAYCGVVGMKPSLGRIPRDGILERSSSLDHVGMFTQDVAGMRLAAAVLCDDWAAGEEPVGEFPVVAVPGGTFLQRAGPAARTAFAAQRRRLAAAGCEVRRVAVPALEEVTGLARDHRRLHYGELALVHEPWFDDYRSFYRTPNAEAIAAGRDVTVGQLAASRARITQLRETFDDLLATHDADLWVTPAAPGPAPATIRTTGDPVMNRPWTYAGVPVVTVPAGQTPEGLPLGLQLAGPYMRDERLLKWAEVVADAL</sequence>
<evidence type="ECO:0000256" key="1">
    <source>
        <dbReference type="SAM" id="MobiDB-lite"/>
    </source>
</evidence>
<feature type="domain" description="Amidase" evidence="2">
    <location>
        <begin position="28"/>
        <end position="424"/>
    </location>
</feature>
<reference evidence="3" key="1">
    <citation type="submission" date="2022-09" db="EMBL/GenBank/DDBJ databases">
        <title>Diverse halophilic archaea isolated from saline environments.</title>
        <authorList>
            <person name="Cui H.-L."/>
        </authorList>
    </citation>
    <scope>NUCLEOTIDE SEQUENCE</scope>
    <source>
        <strain evidence="3">ZS-35-S2</strain>
    </source>
</reference>
<accession>A0A9E7R2D6</accession>
<evidence type="ECO:0000313" key="3">
    <source>
        <dbReference type="EMBL" id="UWM54449.1"/>
    </source>
</evidence>
<name>A0A9E7R2D6_9EURY</name>
<dbReference type="PANTHER" id="PTHR11895">
    <property type="entry name" value="TRANSAMIDASE"/>
    <property type="match status" value="1"/>
</dbReference>
<proteinExistence type="predicted"/>
<protein>
    <submittedName>
        <fullName evidence="3">Amidase</fullName>
    </submittedName>
</protein>
<dbReference type="KEGG" id="ssai:N0B31_20305"/>
<dbReference type="GO" id="GO:0003824">
    <property type="term" value="F:catalytic activity"/>
    <property type="evidence" value="ECO:0007669"/>
    <property type="project" value="InterPro"/>
</dbReference>
<dbReference type="EMBL" id="CP104003">
    <property type="protein sequence ID" value="UWM54449.1"/>
    <property type="molecule type" value="Genomic_DNA"/>
</dbReference>
<dbReference type="PANTHER" id="PTHR11895:SF67">
    <property type="entry name" value="AMIDASE DOMAIN-CONTAINING PROTEIN"/>
    <property type="match status" value="1"/>
</dbReference>
<feature type="region of interest" description="Disordered" evidence="1">
    <location>
        <begin position="132"/>
        <end position="152"/>
    </location>
</feature>
<dbReference type="SUPFAM" id="SSF75304">
    <property type="entry name" value="Amidase signature (AS) enzymes"/>
    <property type="match status" value="1"/>
</dbReference>
<dbReference type="GeneID" id="74944817"/>
<dbReference type="InterPro" id="IPR000120">
    <property type="entry name" value="Amidase"/>
</dbReference>
<keyword evidence="4" id="KW-1185">Reference proteome</keyword>
<gene>
    <name evidence="3" type="ORF">N0B31_20305</name>
</gene>
<dbReference type="RefSeq" id="WP_260593469.1">
    <property type="nucleotide sequence ID" value="NZ_CP104003.1"/>
</dbReference>
<evidence type="ECO:0000313" key="4">
    <source>
        <dbReference type="Proteomes" id="UP001057580"/>
    </source>
</evidence>
<evidence type="ECO:0000259" key="2">
    <source>
        <dbReference type="Pfam" id="PF01425"/>
    </source>
</evidence>
<organism evidence="3 4">
    <name type="scientific">Salinirubellus salinus</name>
    <dbReference type="NCBI Taxonomy" id="1364945"/>
    <lineage>
        <taxon>Archaea</taxon>
        <taxon>Methanobacteriati</taxon>
        <taxon>Methanobacteriota</taxon>
        <taxon>Stenosarchaea group</taxon>
        <taxon>Halobacteria</taxon>
        <taxon>Halobacteriales</taxon>
        <taxon>Natronomonadaceae</taxon>
        <taxon>Salinirubellus</taxon>
    </lineage>
</organism>
<dbReference type="Pfam" id="PF01425">
    <property type="entry name" value="Amidase"/>
    <property type="match status" value="1"/>
</dbReference>
<dbReference type="InterPro" id="IPR023631">
    <property type="entry name" value="Amidase_dom"/>
</dbReference>
<dbReference type="Proteomes" id="UP001057580">
    <property type="component" value="Chromosome"/>
</dbReference>
<dbReference type="InterPro" id="IPR036928">
    <property type="entry name" value="AS_sf"/>
</dbReference>
<dbReference type="AlphaFoldDB" id="A0A9E7R2D6"/>